<name>A0A2U9T904_9GAMM</name>
<reference evidence="2 3" key="1">
    <citation type="submission" date="2018-05" db="EMBL/GenBank/DDBJ databases">
        <title>The complete genome of Lysobacter maris HZ9B, a marine bacterium antagonistic against terrestrial plant pathogens.</title>
        <authorList>
            <person name="Zhang X.-Q."/>
        </authorList>
    </citation>
    <scope>NUCLEOTIDE SEQUENCE [LARGE SCALE GENOMIC DNA]</scope>
    <source>
        <strain evidence="2 3">HZ9B</strain>
    </source>
</reference>
<proteinExistence type="predicted"/>
<dbReference type="Proteomes" id="UP000249447">
    <property type="component" value="Chromosome"/>
</dbReference>
<accession>A0A2U9T904</accession>
<dbReference type="Gene3D" id="3.40.50.2000">
    <property type="entry name" value="Glycogen Phosphorylase B"/>
    <property type="match status" value="2"/>
</dbReference>
<dbReference type="InterPro" id="IPR050194">
    <property type="entry name" value="Glycosyltransferase_grp1"/>
</dbReference>
<dbReference type="Pfam" id="PF13439">
    <property type="entry name" value="Glyco_transf_4"/>
    <property type="match status" value="1"/>
</dbReference>
<dbReference type="PANTHER" id="PTHR45947:SF3">
    <property type="entry name" value="SULFOQUINOVOSYL TRANSFERASE SQD2"/>
    <property type="match status" value="1"/>
</dbReference>
<organism evidence="2 3">
    <name type="scientific">Marilutibacter maris</name>
    <dbReference type="NCBI Taxonomy" id="1605891"/>
    <lineage>
        <taxon>Bacteria</taxon>
        <taxon>Pseudomonadati</taxon>
        <taxon>Pseudomonadota</taxon>
        <taxon>Gammaproteobacteria</taxon>
        <taxon>Lysobacterales</taxon>
        <taxon>Lysobacteraceae</taxon>
        <taxon>Marilutibacter</taxon>
    </lineage>
</organism>
<dbReference type="PANTHER" id="PTHR45947">
    <property type="entry name" value="SULFOQUINOVOSYL TRANSFERASE SQD2"/>
    <property type="match status" value="1"/>
</dbReference>
<keyword evidence="2" id="KW-0808">Transferase</keyword>
<protein>
    <submittedName>
        <fullName evidence="2">Group 1 glycosyl transferase</fullName>
    </submittedName>
</protein>
<dbReference type="SUPFAM" id="SSF53756">
    <property type="entry name" value="UDP-Glycosyltransferase/glycogen phosphorylase"/>
    <property type="match status" value="1"/>
</dbReference>
<dbReference type="KEGG" id="lmb:C9I47_2032"/>
<feature type="domain" description="Glycosyltransferase subfamily 4-like N-terminal" evidence="1">
    <location>
        <begin position="28"/>
        <end position="195"/>
    </location>
</feature>
<evidence type="ECO:0000313" key="3">
    <source>
        <dbReference type="Proteomes" id="UP000249447"/>
    </source>
</evidence>
<dbReference type="GO" id="GO:0016757">
    <property type="term" value="F:glycosyltransferase activity"/>
    <property type="evidence" value="ECO:0007669"/>
    <property type="project" value="TreeGrafter"/>
</dbReference>
<dbReference type="Pfam" id="PF13692">
    <property type="entry name" value="Glyco_trans_1_4"/>
    <property type="match status" value="1"/>
</dbReference>
<evidence type="ECO:0000259" key="1">
    <source>
        <dbReference type="Pfam" id="PF13439"/>
    </source>
</evidence>
<dbReference type="EMBL" id="CP029843">
    <property type="protein sequence ID" value="AWV07717.1"/>
    <property type="molecule type" value="Genomic_DNA"/>
</dbReference>
<sequence length="399" mass="42946">MTARRQVRDRAARVLMVLDGPYPSDRGGGAEAQVGLLSAAMRTRGQAVTVVTPMTIGGPMAPVSRVAGVPVCRLRYPRIRWLGGPCLWLVLAMFLHARRRHYDVWHVHVARSLATVCALLGPLLGKRVVIKVSGSWDLEQGALAADPSLSGRIVRRCLRRADAWQAISRRIAATLARRGMPGERIAEIPNAVDSDATGAGPRHVRDDDRIRLVFVGRLVEEKDLPTLLRAFSDVVATAPRLQLTIVGSGPLEDALIALADELALGARVSFTGHLDEVRPVLANADIGVLPSRFEGLSNSLLECMAARLPMIASRISGNEDFVRHGENGWLFEPGDRAGLTAVLRAAAATDAATRAAMGASARETVIRQAGVDAVLRRLRSVYEGRQADAPVPGAIERSH</sequence>
<gene>
    <name evidence="2" type="ORF">C9I47_2032</name>
</gene>
<dbReference type="RefSeq" id="WP_111266798.1">
    <property type="nucleotide sequence ID" value="NZ_CP029843.1"/>
</dbReference>
<dbReference type="CDD" id="cd03801">
    <property type="entry name" value="GT4_PimA-like"/>
    <property type="match status" value="1"/>
</dbReference>
<dbReference type="OrthoDB" id="5290958at2"/>
<dbReference type="InterPro" id="IPR028098">
    <property type="entry name" value="Glyco_trans_4-like_N"/>
</dbReference>
<keyword evidence="3" id="KW-1185">Reference proteome</keyword>
<evidence type="ECO:0000313" key="2">
    <source>
        <dbReference type="EMBL" id="AWV07717.1"/>
    </source>
</evidence>
<dbReference type="AlphaFoldDB" id="A0A2U9T904"/>